<keyword evidence="2" id="KW-0812">Transmembrane</keyword>
<feature type="compositionally biased region" description="Polar residues" evidence="1">
    <location>
        <begin position="348"/>
        <end position="360"/>
    </location>
</feature>
<accession>A0ABD5Q7Y1</accession>
<feature type="transmembrane region" description="Helical" evidence="2">
    <location>
        <begin position="301"/>
        <end position="329"/>
    </location>
</feature>
<feature type="region of interest" description="Disordered" evidence="1">
    <location>
        <begin position="340"/>
        <end position="467"/>
    </location>
</feature>
<proteinExistence type="predicted"/>
<evidence type="ECO:0000313" key="4">
    <source>
        <dbReference type="Proteomes" id="UP001595945"/>
    </source>
</evidence>
<feature type="compositionally biased region" description="Polar residues" evidence="1">
    <location>
        <begin position="393"/>
        <end position="430"/>
    </location>
</feature>
<evidence type="ECO:0000256" key="2">
    <source>
        <dbReference type="SAM" id="Phobius"/>
    </source>
</evidence>
<feature type="transmembrane region" description="Helical" evidence="2">
    <location>
        <begin position="118"/>
        <end position="144"/>
    </location>
</feature>
<dbReference type="EMBL" id="JBHSHT010000002">
    <property type="protein sequence ID" value="MFC4826039.1"/>
    <property type="molecule type" value="Genomic_DNA"/>
</dbReference>
<dbReference type="Proteomes" id="UP001595945">
    <property type="component" value="Unassembled WGS sequence"/>
</dbReference>
<gene>
    <name evidence="3" type="ORF">ACFO9K_17435</name>
</gene>
<comment type="caution">
    <text evidence="3">The sequence shown here is derived from an EMBL/GenBank/DDBJ whole genome shotgun (WGS) entry which is preliminary data.</text>
</comment>
<reference evidence="3 4" key="1">
    <citation type="journal article" date="2019" name="Int. J. Syst. Evol. Microbiol.">
        <title>The Global Catalogue of Microorganisms (GCM) 10K type strain sequencing project: providing services to taxonomists for standard genome sequencing and annotation.</title>
        <authorList>
            <consortium name="The Broad Institute Genomics Platform"/>
            <consortium name="The Broad Institute Genome Sequencing Center for Infectious Disease"/>
            <person name="Wu L."/>
            <person name="Ma J."/>
        </authorList>
    </citation>
    <scope>NUCLEOTIDE SEQUENCE [LARGE SCALE GENOMIC DNA]</scope>
    <source>
        <strain evidence="3 4">XZYJ18</strain>
    </source>
</reference>
<dbReference type="Pfam" id="PF19590">
    <property type="entry name" value="TrbL_3"/>
    <property type="match status" value="1"/>
</dbReference>
<feature type="transmembrane region" description="Helical" evidence="2">
    <location>
        <begin position="232"/>
        <end position="251"/>
    </location>
</feature>
<name>A0ABD5Q7Y1_9EURY</name>
<keyword evidence="2" id="KW-1133">Transmembrane helix</keyword>
<keyword evidence="2" id="KW-0472">Membrane</keyword>
<sequence length="467" mass="51302">MERNMSRKQAILQRFVAQLRNRISARTLRVAPLAVFVGLIVAVQPALAQDGGGGSLGDVIVWAIKEALRVLFSPIKGVIQQHADVLVTTVVETPHPETVFSRPTNGPWPKIYDYYWDAIIPISLFLYALALGLVIFLESTSYLFSNYHRTKLKKRAFSGLLGLLAWWWVDALARQLLSELTVFLVPDLSQVSLFQTLSFSSMGALGVVLTLSADFGLFVLLALIYFLRQVVLYLFTLMMPLLIVFWIPGVGPFTMVSRLMKRLAGFYVPFLFMTLPVALLFRLGELLGSSFDLSMGGVGAWLTALVIPIVAVLSPFVLFWQAGAVFFMADRIGRHASARRATGRIKTASEQSKTVAQSGRNFARGVRDDSPVRQDGQTMFGSGNSRAHAVGSRLNSAGTQLRDSLQTDGSESGNTSNVGSTQRSGSSSRDVTFENLRSDESRSSRSQSQPDDRPEKDSNSTTSSSNQ</sequence>
<organism evidence="3 4">
    <name type="scientific">Halorussus aquaticus</name>
    <dbReference type="NCBI Taxonomy" id="2953748"/>
    <lineage>
        <taxon>Archaea</taxon>
        <taxon>Methanobacteriati</taxon>
        <taxon>Methanobacteriota</taxon>
        <taxon>Stenosarchaea group</taxon>
        <taxon>Halobacteria</taxon>
        <taxon>Halobacteriales</taxon>
        <taxon>Haladaptataceae</taxon>
        <taxon>Halorussus</taxon>
    </lineage>
</organism>
<feature type="transmembrane region" description="Helical" evidence="2">
    <location>
        <begin position="156"/>
        <end position="174"/>
    </location>
</feature>
<keyword evidence="4" id="KW-1185">Reference proteome</keyword>
<evidence type="ECO:0000313" key="3">
    <source>
        <dbReference type="EMBL" id="MFC4826039.1"/>
    </source>
</evidence>
<evidence type="ECO:0008006" key="5">
    <source>
        <dbReference type="Google" id="ProtNLM"/>
    </source>
</evidence>
<dbReference type="InterPro" id="IPR045782">
    <property type="entry name" value="TrbL_3"/>
</dbReference>
<protein>
    <recommendedName>
        <fullName evidence="5">TrbL/VirB6 plasmid conjugal transfer protein</fullName>
    </recommendedName>
</protein>
<feature type="compositionally biased region" description="Polar residues" evidence="1">
    <location>
        <begin position="375"/>
        <end position="385"/>
    </location>
</feature>
<feature type="transmembrane region" description="Helical" evidence="2">
    <location>
        <begin position="263"/>
        <end position="281"/>
    </location>
</feature>
<dbReference type="AlphaFoldDB" id="A0ABD5Q7Y1"/>
<feature type="transmembrane region" description="Helical" evidence="2">
    <location>
        <begin position="204"/>
        <end position="226"/>
    </location>
</feature>
<evidence type="ECO:0000256" key="1">
    <source>
        <dbReference type="SAM" id="MobiDB-lite"/>
    </source>
</evidence>